<keyword evidence="3" id="KW-1185">Reference proteome</keyword>
<organism evidence="2 3">
    <name type="scientific">Mycena rosella</name>
    <name type="common">Pink bonnet</name>
    <name type="synonym">Agaricus rosellus</name>
    <dbReference type="NCBI Taxonomy" id="1033263"/>
    <lineage>
        <taxon>Eukaryota</taxon>
        <taxon>Fungi</taxon>
        <taxon>Dikarya</taxon>
        <taxon>Basidiomycota</taxon>
        <taxon>Agaricomycotina</taxon>
        <taxon>Agaricomycetes</taxon>
        <taxon>Agaricomycetidae</taxon>
        <taxon>Agaricales</taxon>
        <taxon>Marasmiineae</taxon>
        <taxon>Mycenaceae</taxon>
        <taxon>Mycena</taxon>
    </lineage>
</organism>
<dbReference type="EMBL" id="JARKIE010000387">
    <property type="protein sequence ID" value="KAJ7646174.1"/>
    <property type="molecule type" value="Genomic_DNA"/>
</dbReference>
<gene>
    <name evidence="2" type="ORF">B0H17DRAFT_1148196</name>
</gene>
<sequence length="292" mass="32513">MEDDSENQYLENMTDFEDVPGNYQAEDEHTPSSDPVMPGGLYPTLEDYPVTKIDHIKTHQHGGALRLGNIDSDNLGCKSNRAWDSSVRRRSGCVDAIAYAVPFNMFFKLTDVPLFRALEISDVERKTLPATLEPGYTMPKLTWLGGPATRTHYLDAVAQMLQRGYAGAFLAQGGITCRIALWVDRHLLVRFAKGPSTRITEYGRGFVSRGVIEEPDGSLSEELLTREVVMPVAWLGLKARALAWLERAWAWYSSSQSPSPPPGLGLAWLWPEPGLEDFGRLNSVHLFKMSVG</sequence>
<accession>A0AAD7CDC8</accession>
<evidence type="ECO:0000256" key="1">
    <source>
        <dbReference type="SAM" id="MobiDB-lite"/>
    </source>
</evidence>
<dbReference type="Proteomes" id="UP001221757">
    <property type="component" value="Unassembled WGS sequence"/>
</dbReference>
<reference evidence="2" key="1">
    <citation type="submission" date="2023-03" db="EMBL/GenBank/DDBJ databases">
        <title>Massive genome expansion in bonnet fungi (Mycena s.s.) driven by repeated elements and novel gene families across ecological guilds.</title>
        <authorList>
            <consortium name="Lawrence Berkeley National Laboratory"/>
            <person name="Harder C.B."/>
            <person name="Miyauchi S."/>
            <person name="Viragh M."/>
            <person name="Kuo A."/>
            <person name="Thoen E."/>
            <person name="Andreopoulos B."/>
            <person name="Lu D."/>
            <person name="Skrede I."/>
            <person name="Drula E."/>
            <person name="Henrissat B."/>
            <person name="Morin E."/>
            <person name="Kohler A."/>
            <person name="Barry K."/>
            <person name="LaButti K."/>
            <person name="Morin E."/>
            <person name="Salamov A."/>
            <person name="Lipzen A."/>
            <person name="Mereny Z."/>
            <person name="Hegedus B."/>
            <person name="Baldrian P."/>
            <person name="Stursova M."/>
            <person name="Weitz H."/>
            <person name="Taylor A."/>
            <person name="Grigoriev I.V."/>
            <person name="Nagy L.G."/>
            <person name="Martin F."/>
            <person name="Kauserud H."/>
        </authorList>
    </citation>
    <scope>NUCLEOTIDE SEQUENCE</scope>
    <source>
        <strain evidence="2">CBHHK067</strain>
    </source>
</reference>
<protein>
    <submittedName>
        <fullName evidence="2">Uncharacterized protein</fullName>
    </submittedName>
</protein>
<comment type="caution">
    <text evidence="2">The sequence shown here is derived from an EMBL/GenBank/DDBJ whole genome shotgun (WGS) entry which is preliminary data.</text>
</comment>
<proteinExistence type="predicted"/>
<evidence type="ECO:0000313" key="3">
    <source>
        <dbReference type="Proteomes" id="UP001221757"/>
    </source>
</evidence>
<evidence type="ECO:0000313" key="2">
    <source>
        <dbReference type="EMBL" id="KAJ7646174.1"/>
    </source>
</evidence>
<dbReference type="AlphaFoldDB" id="A0AAD7CDC8"/>
<feature type="region of interest" description="Disordered" evidence="1">
    <location>
        <begin position="1"/>
        <end position="38"/>
    </location>
</feature>
<name>A0AAD7CDC8_MYCRO</name>